<reference evidence="2 3" key="1">
    <citation type="journal article" date="2022" name="Nat. Plants">
        <title>Genomes of leafy and leafless Platanthera orchids illuminate the evolution of mycoheterotrophy.</title>
        <authorList>
            <person name="Li M.H."/>
            <person name="Liu K.W."/>
            <person name="Li Z."/>
            <person name="Lu H.C."/>
            <person name="Ye Q.L."/>
            <person name="Zhang D."/>
            <person name="Wang J.Y."/>
            <person name="Li Y.F."/>
            <person name="Zhong Z.M."/>
            <person name="Liu X."/>
            <person name="Yu X."/>
            <person name="Liu D.K."/>
            <person name="Tu X.D."/>
            <person name="Liu B."/>
            <person name="Hao Y."/>
            <person name="Liao X.Y."/>
            <person name="Jiang Y.T."/>
            <person name="Sun W.H."/>
            <person name="Chen J."/>
            <person name="Chen Y.Q."/>
            <person name="Ai Y."/>
            <person name="Zhai J.W."/>
            <person name="Wu S.S."/>
            <person name="Zhou Z."/>
            <person name="Hsiao Y.Y."/>
            <person name="Wu W.L."/>
            <person name="Chen Y.Y."/>
            <person name="Lin Y.F."/>
            <person name="Hsu J.L."/>
            <person name="Li C.Y."/>
            <person name="Wang Z.W."/>
            <person name="Zhao X."/>
            <person name="Zhong W.Y."/>
            <person name="Ma X.K."/>
            <person name="Ma L."/>
            <person name="Huang J."/>
            <person name="Chen G.Z."/>
            <person name="Huang M.Z."/>
            <person name="Huang L."/>
            <person name="Peng D.H."/>
            <person name="Luo Y.B."/>
            <person name="Zou S.Q."/>
            <person name="Chen S.P."/>
            <person name="Lan S."/>
            <person name="Tsai W.C."/>
            <person name="Van de Peer Y."/>
            <person name="Liu Z.J."/>
        </authorList>
    </citation>
    <scope>NUCLEOTIDE SEQUENCE [LARGE SCALE GENOMIC DNA]</scope>
    <source>
        <strain evidence="2">Lor287</strain>
    </source>
</reference>
<dbReference type="InterPro" id="IPR004242">
    <property type="entry name" value="Transposase_21"/>
</dbReference>
<name>A0AAP0FVV3_9ASPA</name>
<evidence type="ECO:0000313" key="2">
    <source>
        <dbReference type="EMBL" id="KAK8918603.1"/>
    </source>
</evidence>
<dbReference type="Proteomes" id="UP001418222">
    <property type="component" value="Unassembled WGS sequence"/>
</dbReference>
<dbReference type="EMBL" id="JBBWWQ010000019">
    <property type="protein sequence ID" value="KAK8918603.1"/>
    <property type="molecule type" value="Genomic_DNA"/>
</dbReference>
<protein>
    <recommendedName>
        <fullName evidence="1">DUF4218 domain-containing protein</fullName>
    </recommendedName>
</protein>
<dbReference type="Pfam" id="PF13960">
    <property type="entry name" value="DUF4218"/>
    <property type="match status" value="1"/>
</dbReference>
<proteinExistence type="predicted"/>
<organism evidence="2 3">
    <name type="scientific">Platanthera zijinensis</name>
    <dbReference type="NCBI Taxonomy" id="2320716"/>
    <lineage>
        <taxon>Eukaryota</taxon>
        <taxon>Viridiplantae</taxon>
        <taxon>Streptophyta</taxon>
        <taxon>Embryophyta</taxon>
        <taxon>Tracheophyta</taxon>
        <taxon>Spermatophyta</taxon>
        <taxon>Magnoliopsida</taxon>
        <taxon>Liliopsida</taxon>
        <taxon>Asparagales</taxon>
        <taxon>Orchidaceae</taxon>
        <taxon>Orchidoideae</taxon>
        <taxon>Orchideae</taxon>
        <taxon>Orchidinae</taxon>
        <taxon>Platanthera</taxon>
    </lineage>
</organism>
<dbReference type="PANTHER" id="PTHR10775">
    <property type="entry name" value="OS08G0208400 PROTEIN"/>
    <property type="match status" value="1"/>
</dbReference>
<sequence>MGNRRFLDSNHRWRKDKKSFDGTIETRSAPKVLSGDDILGLLKDYDNVIFGKLQKKRRRDETSLPYNWKKLSIFFQLPYWSTLEIRHCLDYMHILKNITDNILGTMLNIDGKTKDDLNSRLDLMEMGLRSELHLIEKDDHYVIPPACYTLTLAERRAICSFLENLKVPDGYSSNIKRCVNVKEGKVSRMKAHDCHVFMLDQLAPAFRGIVRKEVYDPLVELSVFFKELSSKVLSTEVLDKLEKNIVITLCKLERIFPPSFFTIMMHLPIHLA</sequence>
<comment type="caution">
    <text evidence="2">The sequence shown here is derived from an EMBL/GenBank/DDBJ whole genome shotgun (WGS) entry which is preliminary data.</text>
</comment>
<gene>
    <name evidence="2" type="ORF">KSP39_PZI021715</name>
</gene>
<evidence type="ECO:0000313" key="3">
    <source>
        <dbReference type="Proteomes" id="UP001418222"/>
    </source>
</evidence>
<evidence type="ECO:0000259" key="1">
    <source>
        <dbReference type="Pfam" id="PF13960"/>
    </source>
</evidence>
<dbReference type="PANTHER" id="PTHR10775:SF158">
    <property type="entry name" value="TNP2-LIKE TRANSPOSON PROTEIN"/>
    <property type="match status" value="1"/>
</dbReference>
<keyword evidence="3" id="KW-1185">Reference proteome</keyword>
<accession>A0AAP0FVV3</accession>
<dbReference type="InterPro" id="IPR025452">
    <property type="entry name" value="DUF4218"/>
</dbReference>
<dbReference type="AlphaFoldDB" id="A0AAP0FVV3"/>
<feature type="domain" description="DUF4218" evidence="1">
    <location>
        <begin position="228"/>
        <end position="272"/>
    </location>
</feature>
<dbReference type="Pfam" id="PF02992">
    <property type="entry name" value="Transposase_21"/>
    <property type="match status" value="1"/>
</dbReference>